<name>A0AB40CHD7_DIOCR</name>
<proteinExistence type="predicted"/>
<dbReference type="AlphaFoldDB" id="A0AB40CHD7"/>
<dbReference type="GeneID" id="120276174"/>
<keyword evidence="1" id="KW-1185">Reference proteome</keyword>
<accession>A0AB40CHD7</accession>
<dbReference type="Proteomes" id="UP001515500">
    <property type="component" value="Chromosome 14"/>
</dbReference>
<protein>
    <submittedName>
        <fullName evidence="2">Uncharacterized protein LOC120276174</fullName>
    </submittedName>
</protein>
<dbReference type="RefSeq" id="XP_039138834.1">
    <property type="nucleotide sequence ID" value="XM_039282900.1"/>
</dbReference>
<dbReference type="PANTHER" id="PTHR33116">
    <property type="entry name" value="REVERSE TRANSCRIPTASE ZINC-BINDING DOMAIN-CONTAINING PROTEIN-RELATED-RELATED"/>
    <property type="match status" value="1"/>
</dbReference>
<organism evidence="1 2">
    <name type="scientific">Dioscorea cayennensis subsp. rotundata</name>
    <name type="common">White Guinea yam</name>
    <name type="synonym">Dioscorea rotundata</name>
    <dbReference type="NCBI Taxonomy" id="55577"/>
    <lineage>
        <taxon>Eukaryota</taxon>
        <taxon>Viridiplantae</taxon>
        <taxon>Streptophyta</taxon>
        <taxon>Embryophyta</taxon>
        <taxon>Tracheophyta</taxon>
        <taxon>Spermatophyta</taxon>
        <taxon>Magnoliopsida</taxon>
        <taxon>Liliopsida</taxon>
        <taxon>Dioscoreales</taxon>
        <taxon>Dioscoreaceae</taxon>
        <taxon>Dioscorea</taxon>
    </lineage>
</organism>
<reference evidence="2" key="1">
    <citation type="submission" date="2025-08" db="UniProtKB">
        <authorList>
            <consortium name="RefSeq"/>
        </authorList>
    </citation>
    <scope>IDENTIFICATION</scope>
</reference>
<gene>
    <name evidence="2" type="primary">LOC120276174</name>
</gene>
<evidence type="ECO:0000313" key="1">
    <source>
        <dbReference type="Proteomes" id="UP001515500"/>
    </source>
</evidence>
<evidence type="ECO:0000313" key="2">
    <source>
        <dbReference type="RefSeq" id="XP_039138834.1"/>
    </source>
</evidence>
<sequence length="142" mass="16289">MVDKIRRPYSRWNNFSLSPAAKVTLINSSLVSIPTYNLLVYPIPDSVLSEITKVLRRFFWSHDYNGKGIHKVVRSSIIEVNHESLEILKHPDSPTTCLFDMHCKPSVHTSPSSWKTPVFNIASLGINYQFVNHFICGRDLPY</sequence>
<dbReference type="PANTHER" id="PTHR33116:SF78">
    <property type="entry name" value="OS12G0587133 PROTEIN"/>
    <property type="match status" value="1"/>
</dbReference>